<keyword evidence="8 10" id="KW-0408">Iron</keyword>
<keyword evidence="7 10" id="KW-1133">Transmembrane helix</keyword>
<comment type="similarity">
    <text evidence="10">Belongs to the MsrQ family.</text>
</comment>
<keyword evidence="3 10" id="KW-0349">Heme</keyword>
<dbReference type="EMBL" id="RJUL01000006">
    <property type="protein sequence ID" value="ROQ24912.1"/>
    <property type="molecule type" value="Genomic_DNA"/>
</dbReference>
<proteinExistence type="inferred from homology"/>
<comment type="caution">
    <text evidence="12">The sequence shown here is derived from an EMBL/GenBank/DDBJ whole genome shotgun (WGS) entry which is preliminary data.</text>
</comment>
<keyword evidence="10" id="KW-0285">Flavoprotein</keyword>
<dbReference type="HAMAP" id="MF_01207">
    <property type="entry name" value="MsrQ"/>
    <property type="match status" value="1"/>
</dbReference>
<feature type="transmembrane region" description="Helical" evidence="10">
    <location>
        <begin position="86"/>
        <end position="104"/>
    </location>
</feature>
<dbReference type="Pfam" id="PF01794">
    <property type="entry name" value="Ferric_reduct"/>
    <property type="match status" value="1"/>
</dbReference>
<evidence type="ECO:0000256" key="1">
    <source>
        <dbReference type="ARBA" id="ARBA00004141"/>
    </source>
</evidence>
<comment type="function">
    <text evidence="10">Part of the MsrPQ system that repairs oxidized periplasmic proteins containing methionine sulfoxide residues (Met-O), using respiratory chain electrons. Thus protects these proteins from oxidative-stress damage caused by reactive species of oxygen and chlorine generated by the host defense mechanisms. MsrPQ is essential for the maintenance of envelope integrity under bleach stress, rescuing a wide series of structurally unrelated periplasmic proteins from methionine oxidation. MsrQ provides electrons for reduction to the reductase catalytic subunit MsrP, using the quinone pool of the respiratory chain.</text>
</comment>
<evidence type="ECO:0000256" key="10">
    <source>
        <dbReference type="HAMAP-Rule" id="MF_01207"/>
    </source>
</evidence>
<evidence type="ECO:0000259" key="11">
    <source>
        <dbReference type="Pfam" id="PF01794"/>
    </source>
</evidence>
<evidence type="ECO:0000256" key="9">
    <source>
        <dbReference type="ARBA" id="ARBA00023136"/>
    </source>
</evidence>
<evidence type="ECO:0000256" key="5">
    <source>
        <dbReference type="ARBA" id="ARBA00022692"/>
    </source>
</evidence>
<reference evidence="12 13" key="1">
    <citation type="submission" date="2018-11" db="EMBL/GenBank/DDBJ databases">
        <title>Genomic Encyclopedia of Type Strains, Phase IV (KMG-IV): sequencing the most valuable type-strain genomes for metagenomic binning, comparative biology and taxonomic classification.</title>
        <authorList>
            <person name="Goeker M."/>
        </authorList>
    </citation>
    <scope>NUCLEOTIDE SEQUENCE [LARGE SCALE GENOMIC DNA]</scope>
    <source>
        <strain evidence="12 13">DSM 21945</strain>
    </source>
</reference>
<evidence type="ECO:0000256" key="7">
    <source>
        <dbReference type="ARBA" id="ARBA00022989"/>
    </source>
</evidence>
<keyword evidence="10" id="KW-1003">Cell membrane</keyword>
<dbReference type="InterPro" id="IPR022837">
    <property type="entry name" value="MsrQ-like"/>
</dbReference>
<keyword evidence="10" id="KW-0479">Metal-binding</keyword>
<dbReference type="GO" id="GO:0010181">
    <property type="term" value="F:FMN binding"/>
    <property type="evidence" value="ECO:0007669"/>
    <property type="project" value="UniProtKB-UniRule"/>
</dbReference>
<feature type="transmembrane region" description="Helical" evidence="10">
    <location>
        <begin position="178"/>
        <end position="194"/>
    </location>
</feature>
<dbReference type="InterPro" id="IPR013130">
    <property type="entry name" value="Fe3_Rdtase_TM_dom"/>
</dbReference>
<evidence type="ECO:0000313" key="12">
    <source>
        <dbReference type="EMBL" id="ROQ24912.1"/>
    </source>
</evidence>
<comment type="subcellular location">
    <subcellularLocation>
        <location evidence="10">Cell membrane</location>
        <topology evidence="10">Multi-pass membrane protein</topology>
    </subcellularLocation>
    <subcellularLocation>
        <location evidence="1">Membrane</location>
        <topology evidence="1">Multi-pass membrane protein</topology>
    </subcellularLocation>
</comment>
<protein>
    <recommendedName>
        <fullName evidence="10">Protein-methionine-sulfoxide reductase heme-binding subunit MsrQ</fullName>
    </recommendedName>
    <alternativeName>
        <fullName evidence="10">Flavocytochrome MsrQ</fullName>
    </alternativeName>
</protein>
<keyword evidence="6 10" id="KW-0249">Electron transport</keyword>
<feature type="transmembrane region" description="Helical" evidence="10">
    <location>
        <begin position="124"/>
        <end position="143"/>
    </location>
</feature>
<dbReference type="PANTHER" id="PTHR36964:SF1">
    <property type="entry name" value="PROTEIN-METHIONINE-SULFOXIDE REDUCTASE HEME-BINDING SUBUNIT MSRQ"/>
    <property type="match status" value="1"/>
</dbReference>
<evidence type="ECO:0000256" key="4">
    <source>
        <dbReference type="ARBA" id="ARBA00022643"/>
    </source>
</evidence>
<comment type="subunit">
    <text evidence="10">Heterodimer of a catalytic subunit (MsrP) and a heme-binding subunit (MsrQ).</text>
</comment>
<evidence type="ECO:0000256" key="2">
    <source>
        <dbReference type="ARBA" id="ARBA00022448"/>
    </source>
</evidence>
<dbReference type="GO" id="GO:0046872">
    <property type="term" value="F:metal ion binding"/>
    <property type="evidence" value="ECO:0007669"/>
    <property type="project" value="UniProtKB-KW"/>
</dbReference>
<feature type="domain" description="Ferric oxidoreductase" evidence="11">
    <location>
        <begin position="67"/>
        <end position="166"/>
    </location>
</feature>
<sequence length="218" mass="25207">MLLKKPLRLSRPWLLVLKTLVHLYLLGYLALTFYQAVTDQLGADPVQGLLNFTGIGTVNLLFATLTISPMARWLPCGDLMRFRRMVGLYAFAYAACHFSTYLVFELQLNFALLSSEIAKRPYILVGFSALMLLLALSITSFMAIRRKMGKRWQQLHNMVYLCLFLALLHYSWSLKTVWGDPLIYWAATLLVLYTRRQKLKNWWLSKRRKPAPVAKRAS</sequence>
<evidence type="ECO:0000256" key="6">
    <source>
        <dbReference type="ARBA" id="ARBA00022982"/>
    </source>
</evidence>
<comment type="cofactor">
    <cofactor evidence="10">
        <name>heme b</name>
        <dbReference type="ChEBI" id="CHEBI:60344"/>
    </cofactor>
    <text evidence="10">Binds 1 heme b (iron(II)-protoporphyrin IX) group per subunit.</text>
</comment>
<dbReference type="PANTHER" id="PTHR36964">
    <property type="entry name" value="PROTEIN-METHIONINE-SULFOXIDE REDUCTASE HEME-BINDING SUBUNIT MSRQ"/>
    <property type="match status" value="1"/>
</dbReference>
<dbReference type="GO" id="GO:0005886">
    <property type="term" value="C:plasma membrane"/>
    <property type="evidence" value="ECO:0007669"/>
    <property type="project" value="UniProtKB-SubCell"/>
</dbReference>
<dbReference type="GO" id="GO:0016679">
    <property type="term" value="F:oxidoreductase activity, acting on diphenols and related substances as donors"/>
    <property type="evidence" value="ECO:0007669"/>
    <property type="project" value="TreeGrafter"/>
</dbReference>
<keyword evidence="2 10" id="KW-0813">Transport</keyword>
<organism evidence="12 13">
    <name type="scientific">Gallaecimonas pentaromativorans</name>
    <dbReference type="NCBI Taxonomy" id="584787"/>
    <lineage>
        <taxon>Bacteria</taxon>
        <taxon>Pseudomonadati</taxon>
        <taxon>Pseudomonadota</taxon>
        <taxon>Gammaproteobacteria</taxon>
        <taxon>Enterobacterales</taxon>
        <taxon>Gallaecimonadaceae</taxon>
        <taxon>Gallaecimonas</taxon>
    </lineage>
</organism>
<feature type="transmembrane region" description="Helical" evidence="10">
    <location>
        <begin position="12"/>
        <end position="37"/>
    </location>
</feature>
<dbReference type="GO" id="GO:0009055">
    <property type="term" value="F:electron transfer activity"/>
    <property type="evidence" value="ECO:0007669"/>
    <property type="project" value="UniProtKB-UniRule"/>
</dbReference>
<evidence type="ECO:0000256" key="8">
    <source>
        <dbReference type="ARBA" id="ARBA00023004"/>
    </source>
</evidence>
<dbReference type="STRING" id="584787.GCA_001247655_04044"/>
<comment type="cofactor">
    <cofactor evidence="10">
        <name>FMN</name>
        <dbReference type="ChEBI" id="CHEBI:58210"/>
    </cofactor>
    <text evidence="10">Binds 1 FMN per subunit.</text>
</comment>
<keyword evidence="13" id="KW-1185">Reference proteome</keyword>
<dbReference type="RefSeq" id="WP_123421810.1">
    <property type="nucleotide sequence ID" value="NZ_RJUL01000006.1"/>
</dbReference>
<evidence type="ECO:0000313" key="13">
    <source>
        <dbReference type="Proteomes" id="UP000268033"/>
    </source>
</evidence>
<evidence type="ECO:0000256" key="3">
    <source>
        <dbReference type="ARBA" id="ARBA00022617"/>
    </source>
</evidence>
<feature type="transmembrane region" description="Helical" evidence="10">
    <location>
        <begin position="155"/>
        <end position="172"/>
    </location>
</feature>
<accession>A0A3N1P0X2</accession>
<feature type="transmembrane region" description="Helical" evidence="10">
    <location>
        <begin position="49"/>
        <end position="74"/>
    </location>
</feature>
<dbReference type="AlphaFoldDB" id="A0A3N1P0X2"/>
<dbReference type="GO" id="GO:0020037">
    <property type="term" value="F:heme binding"/>
    <property type="evidence" value="ECO:0007669"/>
    <property type="project" value="UniProtKB-UniRule"/>
</dbReference>
<keyword evidence="4 10" id="KW-0288">FMN</keyword>
<dbReference type="GO" id="GO:0030091">
    <property type="term" value="P:protein repair"/>
    <property type="evidence" value="ECO:0007669"/>
    <property type="project" value="UniProtKB-UniRule"/>
</dbReference>
<name>A0A3N1P0X2_9GAMM</name>
<dbReference type="Proteomes" id="UP000268033">
    <property type="component" value="Unassembled WGS sequence"/>
</dbReference>
<gene>
    <name evidence="10" type="primary">msrQ</name>
    <name evidence="12" type="ORF">EDC28_106160</name>
</gene>
<keyword evidence="5 10" id="KW-0812">Transmembrane</keyword>
<keyword evidence="9 10" id="KW-0472">Membrane</keyword>